<reference evidence="2" key="2">
    <citation type="journal article" date="2024" name="Antonie Van Leeuwenhoek">
        <title>Roseihalotalea indica gen. nov., sp. nov., a halophilic Bacteroidetes from mesopelagic Southwest Indian Ocean with higher carbohydrate metabolic potential.</title>
        <authorList>
            <person name="Chen B."/>
            <person name="Zhang M."/>
            <person name="Lin D."/>
            <person name="Ye J."/>
            <person name="Tang K."/>
        </authorList>
    </citation>
    <scope>NUCLEOTIDE SEQUENCE</scope>
    <source>
        <strain evidence="2">TK19036</strain>
    </source>
</reference>
<evidence type="ECO:0000256" key="1">
    <source>
        <dbReference type="SAM" id="MobiDB-lite"/>
    </source>
</evidence>
<organism evidence="2">
    <name type="scientific">Roseihalotalea indica</name>
    <dbReference type="NCBI Taxonomy" id="2867963"/>
    <lineage>
        <taxon>Bacteria</taxon>
        <taxon>Pseudomonadati</taxon>
        <taxon>Bacteroidota</taxon>
        <taxon>Cytophagia</taxon>
        <taxon>Cytophagales</taxon>
        <taxon>Catalimonadaceae</taxon>
        <taxon>Roseihalotalea</taxon>
    </lineage>
</organism>
<feature type="region of interest" description="Disordered" evidence="1">
    <location>
        <begin position="293"/>
        <end position="331"/>
    </location>
</feature>
<proteinExistence type="predicted"/>
<accession>A0AA49JK35</accession>
<gene>
    <name evidence="2" type="ORF">K4G66_15455</name>
</gene>
<feature type="compositionally biased region" description="Low complexity" evidence="1">
    <location>
        <begin position="39"/>
        <end position="57"/>
    </location>
</feature>
<protein>
    <submittedName>
        <fullName evidence="2">Uncharacterized protein</fullName>
    </submittedName>
</protein>
<reference evidence="2" key="1">
    <citation type="journal article" date="2023" name="Comput. Struct. Biotechnol. J.">
        <title>Discovery of a novel marine Bacteroidetes with a rich repertoire of carbohydrate-active enzymes.</title>
        <authorList>
            <person name="Chen B."/>
            <person name="Liu G."/>
            <person name="Chen Q."/>
            <person name="Wang H."/>
            <person name="Liu L."/>
            <person name="Tang K."/>
        </authorList>
    </citation>
    <scope>NUCLEOTIDE SEQUENCE</scope>
    <source>
        <strain evidence="2">TK19036</strain>
    </source>
</reference>
<dbReference type="AlphaFoldDB" id="A0AA49JK35"/>
<feature type="region of interest" description="Disordered" evidence="1">
    <location>
        <begin position="36"/>
        <end position="62"/>
    </location>
</feature>
<evidence type="ECO:0000313" key="2">
    <source>
        <dbReference type="EMBL" id="WKN40090.1"/>
    </source>
</evidence>
<name>A0AA49JK35_9BACT</name>
<feature type="compositionally biased region" description="Polar residues" evidence="1">
    <location>
        <begin position="293"/>
        <end position="306"/>
    </location>
</feature>
<sequence length="331" mass="36548">MKAIKVLSQPPAFFMLMLVLLIIAVVGPAISQPGYGDNPSGNPSGQYPSSNPQYPSSMPENSVAGQGQKVVIYDKGLQMPMGSYIVPAGWQIVQDVATNPSTGQPMSQKMDIVGPQGELLRSLGMAQYAPMMGTNFEQSWRQMVMAGLQGELNQPNLGRPTPSARMQRNQMLQQYAQTVASQGFKLECLEAPISGNRNGQPYQGMVSIVHLTPANMPNMGTIQVSLTISPANQLSQALMVSEQIGNSFQPNPQYQQRLQQIQQKAMGAYGNEGNYNTNDNQNRHTEYLNQIRQQSPNEYPGQNQNYYPDDKQYYENYVPSEEGETISPPPY</sequence>
<dbReference type="EMBL" id="CP120682">
    <property type="protein sequence ID" value="WKN40090.1"/>
    <property type="molecule type" value="Genomic_DNA"/>
</dbReference>